<comment type="caution">
    <text evidence="1">The sequence shown here is derived from an EMBL/GenBank/DDBJ whole genome shotgun (WGS) entry which is preliminary data.</text>
</comment>
<dbReference type="InterPro" id="IPR035959">
    <property type="entry name" value="RutC-like_sf"/>
</dbReference>
<dbReference type="Proteomes" id="UP001302126">
    <property type="component" value="Unassembled WGS sequence"/>
</dbReference>
<dbReference type="Gene3D" id="3.30.1330.40">
    <property type="entry name" value="RutC-like"/>
    <property type="match status" value="1"/>
</dbReference>
<dbReference type="EMBL" id="MU864454">
    <property type="protein sequence ID" value="KAK4185311.1"/>
    <property type="molecule type" value="Genomic_DNA"/>
</dbReference>
<dbReference type="InterPro" id="IPR006175">
    <property type="entry name" value="YjgF/YER057c/UK114"/>
</dbReference>
<evidence type="ECO:0000313" key="2">
    <source>
        <dbReference type="Proteomes" id="UP001302126"/>
    </source>
</evidence>
<reference evidence="1" key="2">
    <citation type="submission" date="2023-05" db="EMBL/GenBank/DDBJ databases">
        <authorList>
            <consortium name="Lawrence Berkeley National Laboratory"/>
            <person name="Steindorff A."/>
            <person name="Hensen N."/>
            <person name="Bonometti L."/>
            <person name="Westerberg I."/>
            <person name="Brannstrom I.O."/>
            <person name="Guillou S."/>
            <person name="Cros-Aarteil S."/>
            <person name="Calhoun S."/>
            <person name="Haridas S."/>
            <person name="Kuo A."/>
            <person name="Mondo S."/>
            <person name="Pangilinan J."/>
            <person name="Riley R."/>
            <person name="Labutti K."/>
            <person name="Andreopoulos B."/>
            <person name="Lipzen A."/>
            <person name="Chen C."/>
            <person name="Yanf M."/>
            <person name="Daum C."/>
            <person name="Ng V."/>
            <person name="Clum A."/>
            <person name="Ohm R."/>
            <person name="Martin F."/>
            <person name="Silar P."/>
            <person name="Natvig D."/>
            <person name="Lalanne C."/>
            <person name="Gautier V."/>
            <person name="Ament-Velasquez S.L."/>
            <person name="Kruys A."/>
            <person name="Hutchinson M.I."/>
            <person name="Powell A.J."/>
            <person name="Barry K."/>
            <person name="Miller A.N."/>
            <person name="Grigoriev I.V."/>
            <person name="Debuchy R."/>
            <person name="Gladieux P."/>
            <person name="Thoren M.H."/>
            <person name="Johannesson H."/>
        </authorList>
    </citation>
    <scope>NUCLEOTIDE SEQUENCE</scope>
    <source>
        <strain evidence="1">PSN309</strain>
    </source>
</reference>
<reference evidence="1" key="1">
    <citation type="journal article" date="2023" name="Mol. Phylogenet. Evol.">
        <title>Genome-scale phylogeny and comparative genomics of the fungal order Sordariales.</title>
        <authorList>
            <person name="Hensen N."/>
            <person name="Bonometti L."/>
            <person name="Westerberg I."/>
            <person name="Brannstrom I.O."/>
            <person name="Guillou S."/>
            <person name="Cros-Aarteil S."/>
            <person name="Calhoun S."/>
            <person name="Haridas S."/>
            <person name="Kuo A."/>
            <person name="Mondo S."/>
            <person name="Pangilinan J."/>
            <person name="Riley R."/>
            <person name="LaButti K."/>
            <person name="Andreopoulos B."/>
            <person name="Lipzen A."/>
            <person name="Chen C."/>
            <person name="Yan M."/>
            <person name="Daum C."/>
            <person name="Ng V."/>
            <person name="Clum A."/>
            <person name="Steindorff A."/>
            <person name="Ohm R.A."/>
            <person name="Martin F."/>
            <person name="Silar P."/>
            <person name="Natvig D.O."/>
            <person name="Lalanne C."/>
            <person name="Gautier V."/>
            <person name="Ament-Velasquez S.L."/>
            <person name="Kruys A."/>
            <person name="Hutchinson M.I."/>
            <person name="Powell A.J."/>
            <person name="Barry K."/>
            <person name="Miller A.N."/>
            <person name="Grigoriev I.V."/>
            <person name="Debuchy R."/>
            <person name="Gladieux P."/>
            <person name="Hiltunen Thoren M."/>
            <person name="Johannesson H."/>
        </authorList>
    </citation>
    <scope>NUCLEOTIDE SEQUENCE</scope>
    <source>
        <strain evidence="1">PSN309</strain>
    </source>
</reference>
<name>A0AAN6WPW3_9PEZI</name>
<dbReference type="PANTHER" id="PTHR43857">
    <property type="entry name" value="BLR7761 PROTEIN"/>
    <property type="match status" value="1"/>
</dbReference>
<dbReference type="CDD" id="cd06152">
    <property type="entry name" value="YjgF_YER057c_UK114_like_4"/>
    <property type="match status" value="1"/>
</dbReference>
<dbReference type="SUPFAM" id="SSF55298">
    <property type="entry name" value="YjgF-like"/>
    <property type="match status" value="1"/>
</dbReference>
<evidence type="ECO:0000313" key="1">
    <source>
        <dbReference type="EMBL" id="KAK4185311.1"/>
    </source>
</evidence>
<sequence>MSSLKYFTYPTYGDTLSDQFHYSQAVRVENRIEISGQGGWDPKTGTIPEDIAEEIDQAFSNVDLVLKTAGGKGWSQVYRINAYITAGGFTEEGLGAFAASMKKWCGPDHRPLLTAIGASQLAFEEMRVEIEVVALLNSEKKESESK</sequence>
<dbReference type="Pfam" id="PF01042">
    <property type="entry name" value="Ribonuc_L-PSP"/>
    <property type="match status" value="1"/>
</dbReference>
<proteinExistence type="predicted"/>
<keyword evidence="2" id="KW-1185">Reference proteome</keyword>
<accession>A0AAN6WPW3</accession>
<organism evidence="1 2">
    <name type="scientific">Podospora australis</name>
    <dbReference type="NCBI Taxonomy" id="1536484"/>
    <lineage>
        <taxon>Eukaryota</taxon>
        <taxon>Fungi</taxon>
        <taxon>Dikarya</taxon>
        <taxon>Ascomycota</taxon>
        <taxon>Pezizomycotina</taxon>
        <taxon>Sordariomycetes</taxon>
        <taxon>Sordariomycetidae</taxon>
        <taxon>Sordariales</taxon>
        <taxon>Podosporaceae</taxon>
        <taxon>Podospora</taxon>
    </lineage>
</organism>
<protein>
    <submittedName>
        <fullName evidence="1">Endoribonuclease L-PSP</fullName>
    </submittedName>
</protein>
<dbReference type="AlphaFoldDB" id="A0AAN6WPW3"/>
<gene>
    <name evidence="1" type="ORF">QBC35DRAFT_389755</name>
</gene>
<dbReference type="PANTHER" id="PTHR43857:SF1">
    <property type="entry name" value="YJGH FAMILY PROTEIN"/>
    <property type="match status" value="1"/>
</dbReference>